<evidence type="ECO:0000259" key="2">
    <source>
        <dbReference type="Pfam" id="PF12697"/>
    </source>
</evidence>
<feature type="domain" description="AB hydrolase-1" evidence="2">
    <location>
        <begin position="54"/>
        <end position="274"/>
    </location>
</feature>
<feature type="chain" id="PRO_5039496202" evidence="1">
    <location>
        <begin position="23"/>
        <end position="292"/>
    </location>
</feature>
<comment type="caution">
    <text evidence="3">The sequence shown here is derived from an EMBL/GenBank/DDBJ whole genome shotgun (WGS) entry which is preliminary data.</text>
</comment>
<dbReference type="PANTHER" id="PTHR37017:SF11">
    <property type="entry name" value="ESTERASE_LIPASE_THIOESTERASE DOMAIN-CONTAINING PROTEIN"/>
    <property type="match status" value="1"/>
</dbReference>
<keyword evidence="4" id="KW-1185">Reference proteome</keyword>
<evidence type="ECO:0000256" key="1">
    <source>
        <dbReference type="SAM" id="SignalP"/>
    </source>
</evidence>
<dbReference type="Proteomes" id="UP000240419">
    <property type="component" value="Unassembled WGS sequence"/>
</dbReference>
<dbReference type="PRINTS" id="PR00111">
    <property type="entry name" value="ABHYDROLASE"/>
</dbReference>
<sequence length="292" mass="32093">MTVSKGICAIALLLGTQLVLNAQFGSGTTQTAQAATSKVENSQSTNKSQKKMTFVLIHGAWADASFWDDTAKSLRKEGHTVYAPEYAGHGAKIDPNVTHNEITQSVVNYIKNNNLHDVVLVGHSFGGTIIAKVAEQVPDRINRLVFFDAFVPKDGESLVDQLPAPVQQAFQGLRETSGDNTITLPFPLFRDTFANRATLEEAQKIYAEAPTEPAGPLFQKLDLKKFYSLEIPKSYLFLTEDIAFPPAPFPWYPAQSNNLGTYRLIVGEGDHMSTVHTEPKMIAEKLVQAGRE</sequence>
<dbReference type="GO" id="GO:0016787">
    <property type="term" value="F:hydrolase activity"/>
    <property type="evidence" value="ECO:0007669"/>
    <property type="project" value="UniProtKB-KW"/>
</dbReference>
<dbReference type="AlphaFoldDB" id="A0A2P7UKN7"/>
<organism evidence="3 4">
    <name type="scientific">Brevibacillus fortis</name>
    <dbReference type="NCBI Taxonomy" id="2126352"/>
    <lineage>
        <taxon>Bacteria</taxon>
        <taxon>Bacillati</taxon>
        <taxon>Bacillota</taxon>
        <taxon>Bacilli</taxon>
        <taxon>Bacillales</taxon>
        <taxon>Paenibacillaceae</taxon>
        <taxon>Brevibacillus</taxon>
    </lineage>
</organism>
<evidence type="ECO:0000313" key="4">
    <source>
        <dbReference type="Proteomes" id="UP000240419"/>
    </source>
</evidence>
<dbReference type="InterPro" id="IPR000073">
    <property type="entry name" value="AB_hydrolase_1"/>
</dbReference>
<proteinExistence type="predicted"/>
<dbReference type="Pfam" id="PF12697">
    <property type="entry name" value="Abhydrolase_6"/>
    <property type="match status" value="1"/>
</dbReference>
<reference evidence="3 4" key="1">
    <citation type="submission" date="2018-03" db="EMBL/GenBank/DDBJ databases">
        <title>Brevisbacillus phylogenomics.</title>
        <authorList>
            <person name="Dunlap C."/>
        </authorList>
    </citation>
    <scope>NUCLEOTIDE SEQUENCE [LARGE SCALE GENOMIC DNA]</scope>
    <source>
        <strain evidence="3 4">NRRL NRS-1210</strain>
    </source>
</reference>
<dbReference type="InterPro" id="IPR052897">
    <property type="entry name" value="Sec-Metab_Biosynth_Hydrolase"/>
</dbReference>
<dbReference type="InterPro" id="IPR029058">
    <property type="entry name" value="AB_hydrolase_fold"/>
</dbReference>
<protein>
    <submittedName>
        <fullName evidence="3">Alpha/beta hydrolase</fullName>
    </submittedName>
</protein>
<dbReference type="EMBL" id="PXZM01000049">
    <property type="protein sequence ID" value="PSJ87556.1"/>
    <property type="molecule type" value="Genomic_DNA"/>
</dbReference>
<gene>
    <name evidence="3" type="ORF">C7R93_26925</name>
</gene>
<keyword evidence="3" id="KW-0378">Hydrolase</keyword>
<keyword evidence="1" id="KW-0732">Signal</keyword>
<dbReference type="Gene3D" id="3.40.50.1820">
    <property type="entry name" value="alpha/beta hydrolase"/>
    <property type="match status" value="1"/>
</dbReference>
<evidence type="ECO:0000313" key="3">
    <source>
        <dbReference type="EMBL" id="PSJ87556.1"/>
    </source>
</evidence>
<accession>A0A2P7UKN7</accession>
<dbReference type="OrthoDB" id="9112061at2"/>
<name>A0A2P7UKN7_9BACL</name>
<feature type="signal peptide" evidence="1">
    <location>
        <begin position="1"/>
        <end position="22"/>
    </location>
</feature>
<dbReference type="SUPFAM" id="SSF53474">
    <property type="entry name" value="alpha/beta-Hydrolases"/>
    <property type="match status" value="1"/>
</dbReference>
<dbReference type="PANTHER" id="PTHR37017">
    <property type="entry name" value="AB HYDROLASE-1 DOMAIN-CONTAINING PROTEIN-RELATED"/>
    <property type="match status" value="1"/>
</dbReference>